<feature type="transmembrane region" description="Helical" evidence="12">
    <location>
        <begin position="331"/>
        <end position="354"/>
    </location>
</feature>
<dbReference type="InterPro" id="IPR013783">
    <property type="entry name" value="Ig-like_fold"/>
</dbReference>
<reference evidence="15" key="1">
    <citation type="submission" date="2025-08" db="UniProtKB">
        <authorList>
            <consortium name="Ensembl"/>
        </authorList>
    </citation>
    <scope>IDENTIFICATION</scope>
</reference>
<dbReference type="InterPro" id="IPR013106">
    <property type="entry name" value="Ig_V-set"/>
</dbReference>
<feature type="domain" description="Ig-like" evidence="14">
    <location>
        <begin position="28"/>
        <end position="135"/>
    </location>
</feature>
<dbReference type="PANTHER" id="PTHR23277">
    <property type="entry name" value="NECTIN-RELATED"/>
    <property type="match status" value="1"/>
</dbReference>
<reference evidence="15" key="2">
    <citation type="submission" date="2025-09" db="UniProtKB">
        <authorList>
            <consortium name="Ensembl"/>
        </authorList>
    </citation>
    <scope>IDENTIFICATION</scope>
</reference>
<evidence type="ECO:0000256" key="4">
    <source>
        <dbReference type="ARBA" id="ARBA00022729"/>
    </source>
</evidence>
<keyword evidence="7 12" id="KW-1133">Transmembrane helix</keyword>
<evidence type="ECO:0000259" key="14">
    <source>
        <dbReference type="PROSITE" id="PS50835"/>
    </source>
</evidence>
<dbReference type="GO" id="GO:0005912">
    <property type="term" value="C:adherens junction"/>
    <property type="evidence" value="ECO:0007669"/>
    <property type="project" value="TreeGrafter"/>
</dbReference>
<feature type="signal peptide" evidence="13">
    <location>
        <begin position="1"/>
        <end position="21"/>
    </location>
</feature>
<dbReference type="InterPro" id="IPR003598">
    <property type="entry name" value="Ig_sub2"/>
</dbReference>
<evidence type="ECO:0000256" key="2">
    <source>
        <dbReference type="ARBA" id="ARBA00007810"/>
    </source>
</evidence>
<dbReference type="CTD" id="560512"/>
<dbReference type="AlphaFoldDB" id="A0A3B3S2U5"/>
<keyword evidence="10" id="KW-0325">Glycoprotein</keyword>
<dbReference type="SUPFAM" id="SSF48726">
    <property type="entry name" value="Immunoglobulin"/>
    <property type="match status" value="3"/>
</dbReference>
<keyword evidence="16" id="KW-1185">Reference proteome</keyword>
<dbReference type="InterPro" id="IPR051427">
    <property type="entry name" value="Nectin/Nectin-like"/>
</dbReference>
<dbReference type="Ensembl" id="ENSPKIT00000005162.1">
    <property type="protein sequence ID" value="ENSPKIP00000024455.1"/>
    <property type="gene ID" value="ENSPKIG00000007710.1"/>
</dbReference>
<dbReference type="KEGG" id="pki:111845369"/>
<dbReference type="InterPro" id="IPR013162">
    <property type="entry name" value="CD80_C2-set"/>
</dbReference>
<evidence type="ECO:0000313" key="15">
    <source>
        <dbReference type="Ensembl" id="ENSPKIP00000024455.1"/>
    </source>
</evidence>
<keyword evidence="3 12" id="KW-0812">Transmembrane</keyword>
<dbReference type="PROSITE" id="PS50835">
    <property type="entry name" value="IG_LIKE"/>
    <property type="match status" value="3"/>
</dbReference>
<keyword evidence="6" id="KW-0130">Cell adhesion</keyword>
<evidence type="ECO:0000256" key="8">
    <source>
        <dbReference type="ARBA" id="ARBA00023136"/>
    </source>
</evidence>
<feature type="domain" description="Ig-like" evidence="14">
    <location>
        <begin position="233"/>
        <end position="320"/>
    </location>
</feature>
<organism evidence="15 16">
    <name type="scientific">Paramormyrops kingsleyae</name>
    <dbReference type="NCBI Taxonomy" id="1676925"/>
    <lineage>
        <taxon>Eukaryota</taxon>
        <taxon>Metazoa</taxon>
        <taxon>Chordata</taxon>
        <taxon>Craniata</taxon>
        <taxon>Vertebrata</taxon>
        <taxon>Euteleostomi</taxon>
        <taxon>Actinopterygii</taxon>
        <taxon>Neopterygii</taxon>
        <taxon>Teleostei</taxon>
        <taxon>Osteoglossocephala</taxon>
        <taxon>Osteoglossomorpha</taxon>
        <taxon>Osteoglossiformes</taxon>
        <taxon>Mormyridae</taxon>
        <taxon>Paramormyrops</taxon>
    </lineage>
</organism>
<evidence type="ECO:0000256" key="6">
    <source>
        <dbReference type="ARBA" id="ARBA00022889"/>
    </source>
</evidence>
<dbReference type="GO" id="GO:0016020">
    <property type="term" value="C:membrane"/>
    <property type="evidence" value="ECO:0007669"/>
    <property type="project" value="UniProtKB-SubCell"/>
</dbReference>
<dbReference type="InterPro" id="IPR003599">
    <property type="entry name" value="Ig_sub"/>
</dbReference>
<name>A0A3B3S2U5_9TELE</name>
<dbReference type="Gene3D" id="2.60.40.10">
    <property type="entry name" value="Immunoglobulins"/>
    <property type="match status" value="3"/>
</dbReference>
<keyword evidence="9" id="KW-1015">Disulfide bond</keyword>
<keyword evidence="4 13" id="KW-0732">Signal</keyword>
<dbReference type="GeneID" id="111845369"/>
<dbReference type="OrthoDB" id="8872282at2759"/>
<comment type="similarity">
    <text evidence="2">Belongs to the nectin family.</text>
</comment>
<evidence type="ECO:0000256" key="1">
    <source>
        <dbReference type="ARBA" id="ARBA00004167"/>
    </source>
</evidence>
<comment type="subcellular location">
    <subcellularLocation>
        <location evidence="1">Membrane</location>
        <topology evidence="1">Single-pass membrane protein</topology>
    </subcellularLocation>
</comment>
<sequence>MTLRLPVGLFVLWVMVPSIWGQIFVEPPAGATVRTVTEGPTRLPCQFHVDGQKVVQVSWSKAGPDGSRDTVIAAHHSEGHTEYGPYSGHVYFENSNPIQNSALIIRNTDESDEGIYICHIATFPSGSFEVQMSLIVWVPPISSLDPIEMVEGQTYRVAATCRAVARPMPRLSWDTDQPGQASNRSSGPGSVSSYFSLHPLRGMNGKKLDCLVWHPTLDRPRRIQNSLVVHYPPDATVSGFDENWYVGLEQASLRCNSRGHPKPHSFTWTRNGGPPPKGVTVRNETLIFGRPLTLEDAGRYHCMAQNSVGMGKADVEVKVSEFPPKPTFDSLLMIIAGVVIGVLVVVMVISVVLVNRYHKRKNKKLEMELTERKEEITTLSRQASFRRMHTVNADHHIQAEDCVPLRVEGTIRSSLSSLTAEQGRSRDSHSTLSGGRGGLDSLGRPVIFNSSRRGERTKERDFDREVNGDETLLRVNSIDSRLPPAFHPPLLPSLPPFERTADLRLVNGKAGIPGCDRAQHSPLNSAYPLLTDEEDEEEHGQEDGEKHREHCNHNGKSNSTQISEALNNNFHYSNGTLRPKPLANAILIHPKGQIV</sequence>
<evidence type="ECO:0000256" key="3">
    <source>
        <dbReference type="ARBA" id="ARBA00022692"/>
    </source>
</evidence>
<evidence type="ECO:0000256" key="7">
    <source>
        <dbReference type="ARBA" id="ARBA00022989"/>
    </source>
</evidence>
<dbReference type="Pfam" id="PF07686">
    <property type="entry name" value="V-set"/>
    <property type="match status" value="1"/>
</dbReference>
<dbReference type="SMART" id="SM00408">
    <property type="entry name" value="IGc2"/>
    <property type="match status" value="2"/>
</dbReference>
<dbReference type="STRING" id="1676925.ENSPKIP00000024455"/>
<feature type="compositionally biased region" description="Basic and acidic residues" evidence="11">
    <location>
        <begin position="541"/>
        <end position="552"/>
    </location>
</feature>
<evidence type="ECO:0000256" key="11">
    <source>
        <dbReference type="SAM" id="MobiDB-lite"/>
    </source>
</evidence>
<dbReference type="RefSeq" id="XP_023670521.1">
    <property type="nucleotide sequence ID" value="XM_023814753.2"/>
</dbReference>
<proteinExistence type="inferred from homology"/>
<feature type="region of interest" description="Disordered" evidence="11">
    <location>
        <begin position="169"/>
        <end position="190"/>
    </location>
</feature>
<dbReference type="GO" id="GO:0007156">
    <property type="term" value="P:homophilic cell adhesion via plasma membrane adhesion molecules"/>
    <property type="evidence" value="ECO:0007669"/>
    <property type="project" value="TreeGrafter"/>
</dbReference>
<protein>
    <submittedName>
        <fullName evidence="15">Nectin cell adhesion molecule 4</fullName>
    </submittedName>
</protein>
<feature type="region of interest" description="Disordered" evidence="11">
    <location>
        <begin position="416"/>
        <end position="465"/>
    </location>
</feature>
<dbReference type="InterPro" id="IPR007110">
    <property type="entry name" value="Ig-like_dom"/>
</dbReference>
<dbReference type="GeneTree" id="ENSGT00940000157535"/>
<evidence type="ECO:0000256" key="9">
    <source>
        <dbReference type="ARBA" id="ARBA00023157"/>
    </source>
</evidence>
<keyword evidence="5" id="KW-0677">Repeat</keyword>
<dbReference type="Proteomes" id="UP000261540">
    <property type="component" value="Unplaced"/>
</dbReference>
<dbReference type="Pfam" id="PF08205">
    <property type="entry name" value="C2-set_2"/>
    <property type="match status" value="1"/>
</dbReference>
<evidence type="ECO:0000256" key="10">
    <source>
        <dbReference type="ARBA" id="ARBA00023180"/>
    </source>
</evidence>
<dbReference type="InterPro" id="IPR036179">
    <property type="entry name" value="Ig-like_dom_sf"/>
</dbReference>
<dbReference type="PANTHER" id="PTHR23277:SF11">
    <property type="entry name" value="NECTIN-4"/>
    <property type="match status" value="1"/>
</dbReference>
<feature type="domain" description="Ig-like" evidence="14">
    <location>
        <begin position="139"/>
        <end position="224"/>
    </location>
</feature>
<keyword evidence="8 12" id="KW-0472">Membrane</keyword>
<dbReference type="Pfam" id="PF13927">
    <property type="entry name" value="Ig_3"/>
    <property type="match status" value="1"/>
</dbReference>
<feature type="region of interest" description="Disordered" evidence="11">
    <location>
        <begin position="533"/>
        <end position="560"/>
    </location>
</feature>
<accession>A0A3B3S2U5</accession>
<evidence type="ECO:0000256" key="5">
    <source>
        <dbReference type="ARBA" id="ARBA00022737"/>
    </source>
</evidence>
<evidence type="ECO:0000256" key="13">
    <source>
        <dbReference type="SAM" id="SignalP"/>
    </source>
</evidence>
<dbReference type="GO" id="GO:0007157">
    <property type="term" value="P:heterophilic cell-cell adhesion via plasma membrane cell adhesion molecules"/>
    <property type="evidence" value="ECO:0007669"/>
    <property type="project" value="TreeGrafter"/>
</dbReference>
<dbReference type="RefSeq" id="XP_023670523.1">
    <property type="nucleotide sequence ID" value="XM_023814755.2"/>
</dbReference>
<feature type="compositionally biased region" description="Basic and acidic residues" evidence="11">
    <location>
        <begin position="452"/>
        <end position="465"/>
    </location>
</feature>
<dbReference type="SMART" id="SM00409">
    <property type="entry name" value="IG"/>
    <property type="match status" value="2"/>
</dbReference>
<feature type="chain" id="PRO_5017272566" evidence="13">
    <location>
        <begin position="22"/>
        <end position="595"/>
    </location>
</feature>
<evidence type="ECO:0000313" key="16">
    <source>
        <dbReference type="Proteomes" id="UP000261540"/>
    </source>
</evidence>
<evidence type="ECO:0000256" key="12">
    <source>
        <dbReference type="SAM" id="Phobius"/>
    </source>
</evidence>